<evidence type="ECO:0000313" key="1">
    <source>
        <dbReference type="EMBL" id="KCW48120.1"/>
    </source>
</evidence>
<dbReference type="AlphaFoldDB" id="A0A059A438"/>
<gene>
    <name evidence="1" type="ORF">EUGRSUZ_K01856</name>
</gene>
<dbReference type="Gramene" id="KCW48120">
    <property type="protein sequence ID" value="KCW48120"/>
    <property type="gene ID" value="EUGRSUZ_K01856"/>
</dbReference>
<dbReference type="EMBL" id="KK198763">
    <property type="protein sequence ID" value="KCW48120.1"/>
    <property type="molecule type" value="Genomic_DNA"/>
</dbReference>
<dbReference type="InParanoid" id="A0A059A438"/>
<accession>A0A059A438</accession>
<sequence>MLLINLPFCYCLNHKHQLRHTSREKDIATDIFKAKINTKDSQVKNSHFHDPYKHTNRQNHKYKLVEKPWKDSF</sequence>
<name>A0A059A438_EUCGR</name>
<organism evidence="1">
    <name type="scientific">Eucalyptus grandis</name>
    <name type="common">Flooded gum</name>
    <dbReference type="NCBI Taxonomy" id="71139"/>
    <lineage>
        <taxon>Eukaryota</taxon>
        <taxon>Viridiplantae</taxon>
        <taxon>Streptophyta</taxon>
        <taxon>Embryophyta</taxon>
        <taxon>Tracheophyta</taxon>
        <taxon>Spermatophyta</taxon>
        <taxon>Magnoliopsida</taxon>
        <taxon>eudicotyledons</taxon>
        <taxon>Gunneridae</taxon>
        <taxon>Pentapetalae</taxon>
        <taxon>rosids</taxon>
        <taxon>malvids</taxon>
        <taxon>Myrtales</taxon>
        <taxon>Myrtaceae</taxon>
        <taxon>Myrtoideae</taxon>
        <taxon>Eucalypteae</taxon>
        <taxon>Eucalyptus</taxon>
    </lineage>
</organism>
<protein>
    <submittedName>
        <fullName evidence="1">Uncharacterized protein</fullName>
    </submittedName>
</protein>
<reference evidence="1" key="1">
    <citation type="submission" date="2013-07" db="EMBL/GenBank/DDBJ databases">
        <title>The genome of Eucalyptus grandis.</title>
        <authorList>
            <person name="Schmutz J."/>
            <person name="Hayes R."/>
            <person name="Myburg A."/>
            <person name="Tuskan G."/>
            <person name="Grattapaglia D."/>
            <person name="Rokhsar D.S."/>
        </authorList>
    </citation>
    <scope>NUCLEOTIDE SEQUENCE</scope>
    <source>
        <tissue evidence="1">Leaf extractions</tissue>
    </source>
</reference>
<proteinExistence type="predicted"/>